<dbReference type="STRING" id="1169540.A0A0G4GEJ3"/>
<keyword evidence="3 7" id="KW-0812">Transmembrane</keyword>
<dbReference type="EMBL" id="CDMY01000643">
    <property type="protein sequence ID" value="CEM27791.1"/>
    <property type="molecule type" value="Genomic_DNA"/>
</dbReference>
<dbReference type="UniPathway" id="UPA00378"/>
<evidence type="ECO:0000256" key="6">
    <source>
        <dbReference type="ARBA" id="ARBA00023136"/>
    </source>
</evidence>
<dbReference type="Proteomes" id="UP000041254">
    <property type="component" value="Unassembled WGS sequence"/>
</dbReference>
<dbReference type="Pfam" id="PF08285">
    <property type="entry name" value="DPM3"/>
    <property type="match status" value="1"/>
</dbReference>
<dbReference type="GO" id="GO:0006506">
    <property type="term" value="P:GPI anchor biosynthetic process"/>
    <property type="evidence" value="ECO:0007669"/>
    <property type="project" value="TreeGrafter"/>
</dbReference>
<keyword evidence="9" id="KW-1185">Reference proteome</keyword>
<dbReference type="GO" id="GO:0005789">
    <property type="term" value="C:endoplasmic reticulum membrane"/>
    <property type="evidence" value="ECO:0007669"/>
    <property type="project" value="UniProtKB-SubCell"/>
</dbReference>
<evidence type="ECO:0000313" key="8">
    <source>
        <dbReference type="EMBL" id="CEM27791.1"/>
    </source>
</evidence>
<accession>A0A0G4GEJ3</accession>
<dbReference type="AlphaFoldDB" id="A0A0G4GEJ3"/>
<name>A0A0G4GEJ3_VITBC</name>
<proteinExistence type="inferred from homology"/>
<evidence type="ECO:0000313" key="9">
    <source>
        <dbReference type="Proteomes" id="UP000041254"/>
    </source>
</evidence>
<dbReference type="VEuPathDB" id="CryptoDB:Vbra_9903"/>
<reference evidence="8 9" key="1">
    <citation type="submission" date="2014-11" db="EMBL/GenBank/DDBJ databases">
        <authorList>
            <person name="Zhu J."/>
            <person name="Qi W."/>
            <person name="Song R."/>
        </authorList>
    </citation>
    <scope>NUCLEOTIDE SEQUENCE [LARGE SCALE GENOMIC DNA]</scope>
</reference>
<organism evidence="8 9">
    <name type="scientific">Vitrella brassicaformis (strain CCMP3155)</name>
    <dbReference type="NCBI Taxonomy" id="1169540"/>
    <lineage>
        <taxon>Eukaryota</taxon>
        <taxon>Sar</taxon>
        <taxon>Alveolata</taxon>
        <taxon>Colpodellida</taxon>
        <taxon>Vitrellaceae</taxon>
        <taxon>Vitrella</taxon>
    </lineage>
</organism>
<comment type="caution">
    <text evidence="7">Lacks conserved residue(s) required for the propagation of feature annotation.</text>
</comment>
<keyword evidence="5 7" id="KW-1133">Transmembrane helix</keyword>
<dbReference type="GO" id="GO:0033185">
    <property type="term" value="C:dolichol-phosphate-mannose synthase complex"/>
    <property type="evidence" value="ECO:0007669"/>
    <property type="project" value="TreeGrafter"/>
</dbReference>
<evidence type="ECO:0000256" key="3">
    <source>
        <dbReference type="ARBA" id="ARBA00022692"/>
    </source>
</evidence>
<feature type="transmembrane region" description="Helical" evidence="7">
    <location>
        <begin position="42"/>
        <end position="62"/>
    </location>
</feature>
<dbReference type="OMA" id="SLACIGW"/>
<sequence length="95" mass="10498">MALPRGKVFVALLSVATVVWLCGLFVLPDGHARFLWRVSPLYVVMLFGTYSLACIGWGLLTFSECPEAAKELEQQVKEACDDLAKKGMRLNLAHS</sequence>
<dbReference type="PANTHER" id="PTHR16433:SF0">
    <property type="entry name" value="DOLICHOL-PHOSPHATE MANNOSYLTRANSFERASE SUBUNIT 3"/>
    <property type="match status" value="1"/>
</dbReference>
<comment type="similarity">
    <text evidence="2 7">Belongs to the DPM3 family.</text>
</comment>
<comment type="pathway">
    <text evidence="7">Protein modification; protein glycosylation.</text>
</comment>
<protein>
    <recommendedName>
        <fullName evidence="7">Dolichol-phosphate mannosyltransferase subunit 3</fullName>
    </recommendedName>
</protein>
<evidence type="ECO:0000256" key="7">
    <source>
        <dbReference type="RuleBase" id="RU365085"/>
    </source>
</evidence>
<dbReference type="PANTHER" id="PTHR16433">
    <property type="entry name" value="DOLICHOL-PHOSPHATE MANNOSYLTRANSFERASE SUBUNIT 3"/>
    <property type="match status" value="1"/>
</dbReference>
<dbReference type="InterPro" id="IPR013174">
    <property type="entry name" value="DPM3"/>
</dbReference>
<evidence type="ECO:0000256" key="2">
    <source>
        <dbReference type="ARBA" id="ARBA00010430"/>
    </source>
</evidence>
<evidence type="ECO:0000256" key="4">
    <source>
        <dbReference type="ARBA" id="ARBA00022824"/>
    </source>
</evidence>
<comment type="function">
    <text evidence="7">Stabilizer subunit of the dolichol-phosphate mannose (DPM) synthase complex; tethers catalytic subunit to the ER.</text>
</comment>
<dbReference type="OrthoDB" id="2014333at2759"/>
<evidence type="ECO:0000256" key="5">
    <source>
        <dbReference type="ARBA" id="ARBA00022989"/>
    </source>
</evidence>
<evidence type="ECO:0000256" key="1">
    <source>
        <dbReference type="ARBA" id="ARBA00004477"/>
    </source>
</evidence>
<comment type="subunit">
    <text evidence="7">Component of the dolichol-phosphate mannose (DPM) synthase complex.</text>
</comment>
<dbReference type="InParanoid" id="A0A0G4GEJ3"/>
<comment type="subcellular location">
    <subcellularLocation>
        <location evidence="1 7">Endoplasmic reticulum membrane</location>
        <topology evidence="1 7">Multi-pass membrane protein</topology>
    </subcellularLocation>
</comment>
<gene>
    <name evidence="8" type="ORF">Vbra_9903</name>
</gene>
<keyword evidence="4 7" id="KW-0256">Endoplasmic reticulum</keyword>
<keyword evidence="6 7" id="KW-0472">Membrane</keyword>